<reference evidence="2 3" key="1">
    <citation type="submission" date="2016-11" db="EMBL/GenBank/DDBJ databases">
        <authorList>
            <person name="Jaros S."/>
            <person name="Januszkiewicz K."/>
            <person name="Wedrychowicz H."/>
        </authorList>
    </citation>
    <scope>NUCLEOTIDE SEQUENCE [LARGE SCALE GENOMIC DNA]</scope>
    <source>
        <strain evidence="2 3">DSM 3074</strain>
    </source>
</reference>
<evidence type="ECO:0000313" key="3">
    <source>
        <dbReference type="Proteomes" id="UP000191240"/>
    </source>
</evidence>
<dbReference type="PANTHER" id="PTHR43566:SF2">
    <property type="entry name" value="DUF4143 DOMAIN-CONTAINING PROTEIN"/>
    <property type="match status" value="1"/>
</dbReference>
<name>A0A1M6AMY5_9FIRM</name>
<dbReference type="Proteomes" id="UP000191240">
    <property type="component" value="Unassembled WGS sequence"/>
</dbReference>
<evidence type="ECO:0000313" key="2">
    <source>
        <dbReference type="EMBL" id="SHI37553.1"/>
    </source>
</evidence>
<organism evidence="2 3">
    <name type="scientific">Anaerovibrio lipolyticus DSM 3074</name>
    <dbReference type="NCBI Taxonomy" id="1120997"/>
    <lineage>
        <taxon>Bacteria</taxon>
        <taxon>Bacillati</taxon>
        <taxon>Bacillota</taxon>
        <taxon>Negativicutes</taxon>
        <taxon>Selenomonadales</taxon>
        <taxon>Selenomonadaceae</taxon>
        <taxon>Anaerovibrio</taxon>
    </lineage>
</organism>
<gene>
    <name evidence="2" type="ORF">SAMN02745671_00430</name>
</gene>
<feature type="domain" description="DUF4143" evidence="1">
    <location>
        <begin position="3"/>
        <end position="63"/>
    </location>
</feature>
<sequence>MLENCAMSGAFFETFVVSEMIKNAYAHNLDPHSFLFYYRDIDQKEVDLIYAEQGKIYPIEIKKGVAPNKPTKNSSVLKKYDQDIQPGLVIDTCDKIRPINKEAWTYPVYILGF</sequence>
<evidence type="ECO:0000259" key="1">
    <source>
        <dbReference type="Pfam" id="PF13635"/>
    </source>
</evidence>
<dbReference type="EMBL" id="FQYW01000004">
    <property type="protein sequence ID" value="SHI37553.1"/>
    <property type="molecule type" value="Genomic_DNA"/>
</dbReference>
<protein>
    <recommendedName>
        <fullName evidence="1">DUF4143 domain-containing protein</fullName>
    </recommendedName>
</protein>
<accession>A0A1M6AMY5</accession>
<dbReference type="PANTHER" id="PTHR43566">
    <property type="entry name" value="CONSERVED PROTEIN"/>
    <property type="match status" value="1"/>
</dbReference>
<dbReference type="InterPro" id="IPR025420">
    <property type="entry name" value="DUF4143"/>
</dbReference>
<dbReference type="Pfam" id="PF13635">
    <property type="entry name" value="DUF4143"/>
    <property type="match status" value="1"/>
</dbReference>
<dbReference type="AlphaFoldDB" id="A0A1M6AMY5"/>
<proteinExistence type="predicted"/>